<reference evidence="4" key="2">
    <citation type="submission" date="2017-10" db="EMBL/GenBank/DDBJ databases">
        <title>Ladona fulva Genome sequencing and assembly.</title>
        <authorList>
            <person name="Murali S."/>
            <person name="Richards S."/>
            <person name="Bandaranaike D."/>
            <person name="Bellair M."/>
            <person name="Blankenburg K."/>
            <person name="Chao H."/>
            <person name="Dinh H."/>
            <person name="Doddapaneni H."/>
            <person name="Dugan-Rocha S."/>
            <person name="Elkadiri S."/>
            <person name="Gnanaolivu R."/>
            <person name="Hernandez B."/>
            <person name="Skinner E."/>
            <person name="Javaid M."/>
            <person name="Lee S."/>
            <person name="Li M."/>
            <person name="Ming W."/>
            <person name="Munidasa M."/>
            <person name="Muniz J."/>
            <person name="Nguyen L."/>
            <person name="Hughes D."/>
            <person name="Osuji N."/>
            <person name="Pu L.-L."/>
            <person name="Puazo M."/>
            <person name="Qu C."/>
            <person name="Quiroz J."/>
            <person name="Raj R."/>
            <person name="Weissenberger G."/>
            <person name="Xin Y."/>
            <person name="Zou X."/>
            <person name="Han Y."/>
            <person name="Worley K."/>
            <person name="Muzny D."/>
            <person name="Gibbs R."/>
        </authorList>
    </citation>
    <scope>NUCLEOTIDE SEQUENCE</scope>
    <source>
        <strain evidence="4">Sampled in the wild</strain>
    </source>
</reference>
<feature type="compositionally biased region" description="Basic and acidic residues" evidence="2">
    <location>
        <begin position="8"/>
        <end position="22"/>
    </location>
</feature>
<feature type="non-terminal residue" evidence="4">
    <location>
        <position position="128"/>
    </location>
</feature>
<dbReference type="EMBL" id="KZ309216">
    <property type="protein sequence ID" value="KAG8237722.1"/>
    <property type="molecule type" value="Genomic_DNA"/>
</dbReference>
<reference evidence="4" key="1">
    <citation type="submission" date="2013-04" db="EMBL/GenBank/DDBJ databases">
        <authorList>
            <person name="Qu J."/>
            <person name="Murali S.C."/>
            <person name="Bandaranaike D."/>
            <person name="Bellair M."/>
            <person name="Blankenburg K."/>
            <person name="Chao H."/>
            <person name="Dinh H."/>
            <person name="Doddapaneni H."/>
            <person name="Downs B."/>
            <person name="Dugan-Rocha S."/>
            <person name="Elkadiri S."/>
            <person name="Gnanaolivu R.D."/>
            <person name="Hernandez B."/>
            <person name="Javaid M."/>
            <person name="Jayaseelan J.C."/>
            <person name="Lee S."/>
            <person name="Li M."/>
            <person name="Ming W."/>
            <person name="Munidasa M."/>
            <person name="Muniz J."/>
            <person name="Nguyen L."/>
            <person name="Ongeri F."/>
            <person name="Osuji N."/>
            <person name="Pu L.-L."/>
            <person name="Puazo M."/>
            <person name="Qu C."/>
            <person name="Quiroz J."/>
            <person name="Raj R."/>
            <person name="Weissenberger G."/>
            <person name="Xin Y."/>
            <person name="Zou X."/>
            <person name="Han Y."/>
            <person name="Richards S."/>
            <person name="Worley K."/>
            <person name="Muzny D."/>
            <person name="Gibbs R."/>
        </authorList>
    </citation>
    <scope>NUCLEOTIDE SEQUENCE</scope>
    <source>
        <strain evidence="4">Sampled in the wild</strain>
    </source>
</reference>
<evidence type="ECO:0000313" key="5">
    <source>
        <dbReference type="Proteomes" id="UP000792457"/>
    </source>
</evidence>
<comment type="caution">
    <text evidence="4">The sequence shown here is derived from an EMBL/GenBank/DDBJ whole genome shotgun (WGS) entry which is preliminary data.</text>
</comment>
<keyword evidence="5" id="KW-1185">Reference proteome</keyword>
<protein>
    <recommendedName>
        <fullName evidence="3">Hook C-terminal domain-containing protein</fullName>
    </recommendedName>
</protein>
<sequence>MELESQLDELKEQSEHKIDERTVSNTQGMKHLEKQVKLLQEELEKKMAQLEEKESTITKLNQKTATLQENLHWKEMNNVALEEKYQRCVKKAQIIASALDPKGTPGSVAEVTALQNQLAEKDKIIENY</sequence>
<evidence type="ECO:0000313" key="4">
    <source>
        <dbReference type="EMBL" id="KAG8237722.1"/>
    </source>
</evidence>
<dbReference type="OrthoDB" id="49395at2759"/>
<dbReference type="InterPro" id="IPR008636">
    <property type="entry name" value="Hook_C"/>
</dbReference>
<evidence type="ECO:0000256" key="2">
    <source>
        <dbReference type="SAM" id="MobiDB-lite"/>
    </source>
</evidence>
<feature type="region of interest" description="Disordered" evidence="2">
    <location>
        <begin position="1"/>
        <end position="29"/>
    </location>
</feature>
<gene>
    <name evidence="4" type="ORF">J437_LFUL017024</name>
</gene>
<evidence type="ECO:0000256" key="1">
    <source>
        <dbReference type="SAM" id="Coils"/>
    </source>
</evidence>
<dbReference type="Pfam" id="PF05622">
    <property type="entry name" value="HOOK"/>
    <property type="match status" value="1"/>
</dbReference>
<dbReference type="GO" id="GO:0031122">
    <property type="term" value="P:cytoplasmic microtubule organization"/>
    <property type="evidence" value="ECO:0007669"/>
    <property type="project" value="InterPro"/>
</dbReference>
<dbReference type="Proteomes" id="UP000792457">
    <property type="component" value="Unassembled WGS sequence"/>
</dbReference>
<evidence type="ECO:0000259" key="3">
    <source>
        <dbReference type="Pfam" id="PF05622"/>
    </source>
</evidence>
<name>A0A8K0KMB2_LADFU</name>
<keyword evidence="1" id="KW-0175">Coiled coil</keyword>
<feature type="coiled-coil region" evidence="1">
    <location>
        <begin position="29"/>
        <end position="70"/>
    </location>
</feature>
<dbReference type="GO" id="GO:0008017">
    <property type="term" value="F:microtubule binding"/>
    <property type="evidence" value="ECO:0007669"/>
    <property type="project" value="InterPro"/>
</dbReference>
<accession>A0A8K0KMB2</accession>
<proteinExistence type="predicted"/>
<feature type="domain" description="Hook C-terminal" evidence="3">
    <location>
        <begin position="1"/>
        <end position="127"/>
    </location>
</feature>
<dbReference type="AlphaFoldDB" id="A0A8K0KMB2"/>
<organism evidence="4 5">
    <name type="scientific">Ladona fulva</name>
    <name type="common">Scarce chaser dragonfly</name>
    <name type="synonym">Libellula fulva</name>
    <dbReference type="NCBI Taxonomy" id="123851"/>
    <lineage>
        <taxon>Eukaryota</taxon>
        <taxon>Metazoa</taxon>
        <taxon>Ecdysozoa</taxon>
        <taxon>Arthropoda</taxon>
        <taxon>Hexapoda</taxon>
        <taxon>Insecta</taxon>
        <taxon>Pterygota</taxon>
        <taxon>Palaeoptera</taxon>
        <taxon>Odonata</taxon>
        <taxon>Epiprocta</taxon>
        <taxon>Anisoptera</taxon>
        <taxon>Libelluloidea</taxon>
        <taxon>Libellulidae</taxon>
        <taxon>Ladona</taxon>
    </lineage>
</organism>